<reference evidence="2 3" key="1">
    <citation type="journal article" date="2019" name="PLoS ONE">
        <title>Genomic analyses reveal an absence of contemporary introgressive admixture between fin whales and blue whales, despite known hybrids.</title>
        <authorList>
            <person name="Westbury M.V."/>
            <person name="Petersen B."/>
            <person name="Lorenzen E.D."/>
        </authorList>
    </citation>
    <scope>NUCLEOTIDE SEQUENCE [LARGE SCALE GENOMIC DNA]</scope>
    <source>
        <strain evidence="2">FinWhale-01</strain>
    </source>
</reference>
<gene>
    <name evidence="2" type="ORF">E2I00_018316</name>
</gene>
<organism evidence="2 3">
    <name type="scientific">Balaenoptera physalus</name>
    <name type="common">Fin whale</name>
    <name type="synonym">Balaena physalus</name>
    <dbReference type="NCBI Taxonomy" id="9770"/>
    <lineage>
        <taxon>Eukaryota</taxon>
        <taxon>Metazoa</taxon>
        <taxon>Chordata</taxon>
        <taxon>Craniata</taxon>
        <taxon>Vertebrata</taxon>
        <taxon>Euteleostomi</taxon>
        <taxon>Mammalia</taxon>
        <taxon>Eutheria</taxon>
        <taxon>Laurasiatheria</taxon>
        <taxon>Artiodactyla</taxon>
        <taxon>Whippomorpha</taxon>
        <taxon>Cetacea</taxon>
        <taxon>Mysticeti</taxon>
        <taxon>Balaenopteridae</taxon>
        <taxon>Balaenoptera</taxon>
    </lineage>
</organism>
<sequence>VWAAHPSPLWPHQSHCWWMGSSRLWWFAWSSKLHPLTLRVPSGSQLGMAAHWMPSPMALPQQLMAPGLAWLSFPCPLRTWQPGRPWSATLGLGLGTTARAHSLYSCQ</sequence>
<keyword evidence="1" id="KW-0732">Signal</keyword>
<accession>A0A643AT47</accession>
<evidence type="ECO:0000313" key="2">
    <source>
        <dbReference type="EMBL" id="KAB0337267.1"/>
    </source>
</evidence>
<dbReference type="Proteomes" id="UP000437017">
    <property type="component" value="Unassembled WGS sequence"/>
</dbReference>
<comment type="caution">
    <text evidence="2">The sequence shown here is derived from an EMBL/GenBank/DDBJ whole genome shotgun (WGS) entry which is preliminary data.</text>
</comment>
<evidence type="ECO:0000313" key="3">
    <source>
        <dbReference type="Proteomes" id="UP000437017"/>
    </source>
</evidence>
<dbReference type="EMBL" id="SGJD01050387">
    <property type="protein sequence ID" value="KAB0337267.1"/>
    <property type="molecule type" value="Genomic_DNA"/>
</dbReference>
<proteinExistence type="predicted"/>
<feature type="signal peptide" evidence="1">
    <location>
        <begin position="1"/>
        <end position="30"/>
    </location>
</feature>
<feature type="non-terminal residue" evidence="2">
    <location>
        <position position="1"/>
    </location>
</feature>
<evidence type="ECO:0000256" key="1">
    <source>
        <dbReference type="SAM" id="SignalP"/>
    </source>
</evidence>
<dbReference type="AlphaFoldDB" id="A0A643AT47"/>
<name>A0A643AT47_BALPH</name>
<keyword evidence="3" id="KW-1185">Reference proteome</keyword>
<feature type="non-terminal residue" evidence="2">
    <location>
        <position position="107"/>
    </location>
</feature>
<feature type="chain" id="PRO_5025062581" evidence="1">
    <location>
        <begin position="31"/>
        <end position="107"/>
    </location>
</feature>
<protein>
    <submittedName>
        <fullName evidence="2">Uncharacterized protein</fullName>
    </submittedName>
</protein>